<evidence type="ECO:0000313" key="3">
    <source>
        <dbReference type="Proteomes" id="UP001628193"/>
    </source>
</evidence>
<reference evidence="2 3" key="1">
    <citation type="submission" date="2024-05" db="EMBL/GenBank/DDBJ databases">
        <authorList>
            <consortium name="Candidatus Magnetaquicoccaceae bacterium FCR-1 genome sequencing consortium"/>
            <person name="Shimoshige H."/>
            <person name="Shimamura S."/>
            <person name="Taoka A."/>
            <person name="Kobayashi H."/>
            <person name="Maekawa T."/>
        </authorList>
    </citation>
    <scope>NUCLEOTIDE SEQUENCE [LARGE SCALE GENOMIC DNA]</scope>
    <source>
        <strain evidence="2 3">FCR-1</strain>
    </source>
</reference>
<dbReference type="InterPro" id="IPR003034">
    <property type="entry name" value="SAP_dom"/>
</dbReference>
<keyword evidence="3" id="KW-1185">Reference proteome</keyword>
<dbReference type="Gene3D" id="1.10.720.30">
    <property type="entry name" value="SAP domain"/>
    <property type="match status" value="1"/>
</dbReference>
<dbReference type="Pfam" id="PF02037">
    <property type="entry name" value="SAP"/>
    <property type="match status" value="1"/>
</dbReference>
<name>A0ABQ0CAZ6_9PROT</name>
<sequence length="409" mass="47659">MMNQTHLYFLSCLTKPFSKKNLDNRESWDSYLGESRFTFVDRMIKEGLVQHLDIDEQINLIFTVSELKSLLKERGLRVSGNKPELVSRLCAHDPEGMAQIASAKGGGWCVSPKGAELVDQHNREMRLDFDTTIQKIYYFLEKFDYWQAEKIAIEYGNRQVWTFYIGVNWGRNIQIMQEIMESIPDDYVGNEAILEELRIPATILFLFREPSVKDLLLSHPILTDYFDFKLEIENLINISISKCWFDHWRDMERNQLRRYMQPQSSVAFVEVRGSIGPVCSACAQVVGVYLLSDAPVIPVEGCETLSSCKITYHPVFRIETELIEDSYKQGISIDDIAEKRRIEKNIVYFTINTYLPGKRTNGQREFRDDQLEFVDYRDVSNHTTNSPANESSRNDNAWRVVKWLKRLLL</sequence>
<evidence type="ECO:0000313" key="2">
    <source>
        <dbReference type="EMBL" id="GAB0058065.1"/>
    </source>
</evidence>
<dbReference type="PROSITE" id="PS50800">
    <property type="entry name" value="SAP"/>
    <property type="match status" value="1"/>
</dbReference>
<dbReference type="Proteomes" id="UP001628193">
    <property type="component" value="Unassembled WGS sequence"/>
</dbReference>
<dbReference type="InterPro" id="IPR036361">
    <property type="entry name" value="SAP_dom_sf"/>
</dbReference>
<dbReference type="EMBL" id="BAAFGK010000004">
    <property type="protein sequence ID" value="GAB0058065.1"/>
    <property type="molecule type" value="Genomic_DNA"/>
</dbReference>
<gene>
    <name evidence="2" type="ORF">SIID45300_02405</name>
</gene>
<reference evidence="2 3" key="2">
    <citation type="submission" date="2024-09" db="EMBL/GenBank/DDBJ databases">
        <title>Draft genome sequence of Candidatus Magnetaquicoccaceae bacterium FCR-1.</title>
        <authorList>
            <person name="Shimoshige H."/>
            <person name="Shimamura S."/>
            <person name="Taoka A."/>
            <person name="Kobayashi H."/>
            <person name="Maekawa T."/>
        </authorList>
    </citation>
    <scope>NUCLEOTIDE SEQUENCE [LARGE SCALE GENOMIC DNA]</scope>
    <source>
        <strain evidence="2 3">FCR-1</strain>
    </source>
</reference>
<dbReference type="SMART" id="SM00513">
    <property type="entry name" value="SAP"/>
    <property type="match status" value="1"/>
</dbReference>
<feature type="domain" description="SAP" evidence="1">
    <location>
        <begin position="59"/>
        <end position="93"/>
    </location>
</feature>
<evidence type="ECO:0000259" key="1">
    <source>
        <dbReference type="PROSITE" id="PS50800"/>
    </source>
</evidence>
<protein>
    <recommendedName>
        <fullName evidence="1">SAP domain-containing protein</fullName>
    </recommendedName>
</protein>
<comment type="caution">
    <text evidence="2">The sequence shown here is derived from an EMBL/GenBank/DDBJ whole genome shotgun (WGS) entry which is preliminary data.</text>
</comment>
<organism evidence="2 3">
    <name type="scientific">Candidatus Magnetaquiglobus chichijimensis</name>
    <dbReference type="NCBI Taxonomy" id="3141448"/>
    <lineage>
        <taxon>Bacteria</taxon>
        <taxon>Pseudomonadati</taxon>
        <taxon>Pseudomonadota</taxon>
        <taxon>Magnetococcia</taxon>
        <taxon>Magnetococcales</taxon>
        <taxon>Candidatus Magnetaquicoccaceae</taxon>
        <taxon>Candidatus Magnetaquiglobus</taxon>
    </lineage>
</organism>
<accession>A0ABQ0CAZ6</accession>
<dbReference type="RefSeq" id="WP_420905745.1">
    <property type="nucleotide sequence ID" value="NZ_BAAFGK010000004.1"/>
</dbReference>
<dbReference type="SUPFAM" id="SSF68906">
    <property type="entry name" value="SAP domain"/>
    <property type="match status" value="1"/>
</dbReference>
<proteinExistence type="predicted"/>